<organism evidence="2 3">
    <name type="scientific">Edaphochlamys debaryana</name>
    <dbReference type="NCBI Taxonomy" id="47281"/>
    <lineage>
        <taxon>Eukaryota</taxon>
        <taxon>Viridiplantae</taxon>
        <taxon>Chlorophyta</taxon>
        <taxon>core chlorophytes</taxon>
        <taxon>Chlorophyceae</taxon>
        <taxon>CS clade</taxon>
        <taxon>Chlamydomonadales</taxon>
        <taxon>Chlamydomonadales incertae sedis</taxon>
        <taxon>Edaphochlamys</taxon>
    </lineage>
</organism>
<evidence type="ECO:0000313" key="3">
    <source>
        <dbReference type="Proteomes" id="UP000612055"/>
    </source>
</evidence>
<evidence type="ECO:0000256" key="1">
    <source>
        <dbReference type="SAM" id="MobiDB-lite"/>
    </source>
</evidence>
<accession>A0A835Y7J0</accession>
<evidence type="ECO:0000313" key="2">
    <source>
        <dbReference type="EMBL" id="KAG2496574.1"/>
    </source>
</evidence>
<protein>
    <submittedName>
        <fullName evidence="2">Uncharacterized protein</fullName>
    </submittedName>
</protein>
<dbReference type="AlphaFoldDB" id="A0A835Y7J0"/>
<dbReference type="OrthoDB" id="539352at2759"/>
<feature type="compositionally biased region" description="Low complexity" evidence="1">
    <location>
        <begin position="214"/>
        <end position="231"/>
    </location>
</feature>
<dbReference type="Proteomes" id="UP000612055">
    <property type="component" value="Unassembled WGS sequence"/>
</dbReference>
<reference evidence="2" key="1">
    <citation type="journal article" date="2020" name="bioRxiv">
        <title>Comparative genomics of Chlamydomonas.</title>
        <authorList>
            <person name="Craig R.J."/>
            <person name="Hasan A.R."/>
            <person name="Ness R.W."/>
            <person name="Keightley P.D."/>
        </authorList>
    </citation>
    <scope>NUCLEOTIDE SEQUENCE</scope>
    <source>
        <strain evidence="2">CCAP 11/70</strain>
    </source>
</reference>
<sequence>MKASDWAKVVADPELASKVILIKTSFPTVNVEVLLDRHPRTLLWSLKLLQSNIEQVAPVLGALPRPEKVLETLPELLDPRQCFSVVASIRKWYTKRDPLEVLQMDPEVIRRAERVDVPLEPVFLDPATGIWTAAGYSREKQEEWQVYIEQKVYKRKPQPIDKMTVLKVGGSPVAAGAAEGEGPTVADAAAVAAALGLMPLPLPAGEGLEVAVSEAPAEEAGPRQGAAAAGLAGQGQVAGP</sequence>
<feature type="region of interest" description="Disordered" evidence="1">
    <location>
        <begin position="214"/>
        <end position="240"/>
    </location>
</feature>
<comment type="caution">
    <text evidence="2">The sequence shown here is derived from an EMBL/GenBank/DDBJ whole genome shotgun (WGS) entry which is preliminary data.</text>
</comment>
<proteinExistence type="predicted"/>
<name>A0A835Y7J0_9CHLO</name>
<gene>
    <name evidence="2" type="ORF">HYH03_005396</name>
</gene>
<dbReference type="EMBL" id="JAEHOE010000018">
    <property type="protein sequence ID" value="KAG2496574.1"/>
    <property type="molecule type" value="Genomic_DNA"/>
</dbReference>
<keyword evidence="3" id="KW-1185">Reference proteome</keyword>